<evidence type="ECO:0000256" key="2">
    <source>
        <dbReference type="ARBA" id="ARBA00022475"/>
    </source>
</evidence>
<comment type="subcellular location">
    <subcellularLocation>
        <location evidence="1 10">Cell membrane</location>
        <topology evidence="1 10">Multi-pass membrane protein</topology>
    </subcellularLocation>
</comment>
<gene>
    <name evidence="10" type="primary">fluC</name>
    <name evidence="10" type="synonym">crcB</name>
    <name evidence="12" type="ORF">GCM10025780_05400</name>
</gene>
<evidence type="ECO:0000256" key="8">
    <source>
        <dbReference type="ARBA" id="ARBA00035585"/>
    </source>
</evidence>
<feature type="transmembrane region" description="Helical" evidence="10">
    <location>
        <begin position="67"/>
        <end position="87"/>
    </location>
</feature>
<sequence>MPETETSLTQNSLPVDPDIDVDDPRRRNRPVHLHWRYLGIVALGGALGTAARDAISTALPAQNGVSWSIFWINITGALLLGVLLESLARRGPDEGRRRILRLLLGTGVLGGFTTYSTLATSTAALFLAHRNLTGTGYALLTVLAGAVATGAGIAIASRLHSRKDAA</sequence>
<evidence type="ECO:0000256" key="11">
    <source>
        <dbReference type="SAM" id="MobiDB-lite"/>
    </source>
</evidence>
<evidence type="ECO:0000256" key="4">
    <source>
        <dbReference type="ARBA" id="ARBA00022989"/>
    </source>
</evidence>
<comment type="function">
    <text evidence="9 10">Fluoride-specific ion channel. Important for reducing fluoride concentration in the cell, thus reducing its toxicity.</text>
</comment>
<feature type="binding site" evidence="10">
    <location>
        <position position="110"/>
    </location>
    <ligand>
        <name>Na(+)</name>
        <dbReference type="ChEBI" id="CHEBI:29101"/>
        <note>structural</note>
    </ligand>
</feature>
<evidence type="ECO:0000256" key="3">
    <source>
        <dbReference type="ARBA" id="ARBA00022692"/>
    </source>
</evidence>
<feature type="region of interest" description="Disordered" evidence="11">
    <location>
        <begin position="1"/>
        <end position="24"/>
    </location>
</feature>
<feature type="transmembrane region" description="Helical" evidence="10">
    <location>
        <begin position="35"/>
        <end position="55"/>
    </location>
</feature>
<proteinExistence type="inferred from homology"/>
<feature type="binding site" evidence="10">
    <location>
        <position position="113"/>
    </location>
    <ligand>
        <name>Na(+)</name>
        <dbReference type="ChEBI" id="CHEBI:29101"/>
        <note>structural</note>
    </ligand>
</feature>
<dbReference type="Proteomes" id="UP001501295">
    <property type="component" value="Unassembled WGS sequence"/>
</dbReference>
<keyword evidence="10" id="KW-0406">Ion transport</keyword>
<dbReference type="HAMAP" id="MF_00454">
    <property type="entry name" value="FluC"/>
    <property type="match status" value="1"/>
</dbReference>
<accession>A0ABP8VM02</accession>
<keyword evidence="4 10" id="KW-1133">Transmembrane helix</keyword>
<feature type="compositionally biased region" description="Polar residues" evidence="11">
    <location>
        <begin position="1"/>
        <end position="13"/>
    </location>
</feature>
<dbReference type="Pfam" id="PF02537">
    <property type="entry name" value="CRCB"/>
    <property type="match status" value="1"/>
</dbReference>
<keyword evidence="10" id="KW-0813">Transport</keyword>
<keyword evidence="2 10" id="KW-1003">Cell membrane</keyword>
<evidence type="ECO:0000256" key="7">
    <source>
        <dbReference type="ARBA" id="ARBA00035120"/>
    </source>
</evidence>
<name>A0ABP8VM02_9MICO</name>
<keyword evidence="6 10" id="KW-0407">Ion channel</keyword>
<dbReference type="InterPro" id="IPR036259">
    <property type="entry name" value="MFS_trans_sf"/>
</dbReference>
<keyword evidence="3 10" id="KW-0812">Transmembrane</keyword>
<comment type="similarity">
    <text evidence="7 10">Belongs to the fluoride channel Fluc/FEX (TC 1.A.43) family.</text>
</comment>
<evidence type="ECO:0000313" key="12">
    <source>
        <dbReference type="EMBL" id="GAA4666569.1"/>
    </source>
</evidence>
<keyword evidence="13" id="KW-1185">Reference proteome</keyword>
<evidence type="ECO:0000313" key="13">
    <source>
        <dbReference type="Proteomes" id="UP001501295"/>
    </source>
</evidence>
<keyword evidence="10" id="KW-0479">Metal-binding</keyword>
<keyword evidence="10" id="KW-0915">Sodium</keyword>
<feature type="transmembrane region" description="Helical" evidence="10">
    <location>
        <begin position="99"/>
        <end position="128"/>
    </location>
</feature>
<evidence type="ECO:0000256" key="9">
    <source>
        <dbReference type="ARBA" id="ARBA00049940"/>
    </source>
</evidence>
<evidence type="ECO:0000256" key="6">
    <source>
        <dbReference type="ARBA" id="ARBA00023303"/>
    </source>
</evidence>
<keyword evidence="5 10" id="KW-0472">Membrane</keyword>
<feature type="transmembrane region" description="Helical" evidence="10">
    <location>
        <begin position="134"/>
        <end position="156"/>
    </location>
</feature>
<dbReference type="EMBL" id="BAABLM010000001">
    <property type="protein sequence ID" value="GAA4666569.1"/>
    <property type="molecule type" value="Genomic_DNA"/>
</dbReference>
<evidence type="ECO:0000256" key="5">
    <source>
        <dbReference type="ARBA" id="ARBA00023136"/>
    </source>
</evidence>
<comment type="catalytic activity">
    <reaction evidence="8">
        <text>fluoride(in) = fluoride(out)</text>
        <dbReference type="Rhea" id="RHEA:76159"/>
        <dbReference type="ChEBI" id="CHEBI:17051"/>
    </reaction>
    <physiologicalReaction direction="left-to-right" evidence="8">
        <dbReference type="Rhea" id="RHEA:76160"/>
    </physiologicalReaction>
</comment>
<evidence type="ECO:0000256" key="10">
    <source>
        <dbReference type="HAMAP-Rule" id="MF_00454"/>
    </source>
</evidence>
<protein>
    <recommendedName>
        <fullName evidence="10">Fluoride-specific ion channel FluC</fullName>
    </recommendedName>
</protein>
<dbReference type="InterPro" id="IPR003691">
    <property type="entry name" value="FluC"/>
</dbReference>
<comment type="caution">
    <text evidence="12">The sequence shown here is derived from an EMBL/GenBank/DDBJ whole genome shotgun (WGS) entry which is preliminary data.</text>
</comment>
<reference evidence="13" key="1">
    <citation type="journal article" date="2019" name="Int. J. Syst. Evol. Microbiol.">
        <title>The Global Catalogue of Microorganisms (GCM) 10K type strain sequencing project: providing services to taxonomists for standard genome sequencing and annotation.</title>
        <authorList>
            <consortium name="The Broad Institute Genomics Platform"/>
            <consortium name="The Broad Institute Genome Sequencing Center for Infectious Disease"/>
            <person name="Wu L."/>
            <person name="Ma J."/>
        </authorList>
    </citation>
    <scope>NUCLEOTIDE SEQUENCE [LARGE SCALE GENOMIC DNA]</scope>
    <source>
        <strain evidence="13">JCM 18956</strain>
    </source>
</reference>
<evidence type="ECO:0000256" key="1">
    <source>
        <dbReference type="ARBA" id="ARBA00004651"/>
    </source>
</evidence>
<dbReference type="SUPFAM" id="SSF103473">
    <property type="entry name" value="MFS general substrate transporter"/>
    <property type="match status" value="1"/>
</dbReference>
<comment type="activity regulation">
    <text evidence="10">Na(+) is not transported, but it plays an essential structural role and its presence is essential for fluoride channel function.</text>
</comment>
<organism evidence="12 13">
    <name type="scientific">Frondihabitans cladoniiphilus</name>
    <dbReference type="NCBI Taxonomy" id="715785"/>
    <lineage>
        <taxon>Bacteria</taxon>
        <taxon>Bacillati</taxon>
        <taxon>Actinomycetota</taxon>
        <taxon>Actinomycetes</taxon>
        <taxon>Micrococcales</taxon>
        <taxon>Microbacteriaceae</taxon>
        <taxon>Frondihabitans</taxon>
    </lineage>
</organism>